<evidence type="ECO:0000313" key="2">
    <source>
        <dbReference type="EMBL" id="MFC5344134.1"/>
    </source>
</evidence>
<dbReference type="EMBL" id="JBHSLF010000018">
    <property type="protein sequence ID" value="MFC5344134.1"/>
    <property type="molecule type" value="Genomic_DNA"/>
</dbReference>
<evidence type="ECO:0000256" key="1">
    <source>
        <dbReference type="SAM" id="MobiDB-lite"/>
    </source>
</evidence>
<organism evidence="2 3">
    <name type="scientific">Brevundimonas staleyi</name>
    <dbReference type="NCBI Taxonomy" id="74326"/>
    <lineage>
        <taxon>Bacteria</taxon>
        <taxon>Pseudomonadati</taxon>
        <taxon>Pseudomonadota</taxon>
        <taxon>Alphaproteobacteria</taxon>
        <taxon>Caulobacterales</taxon>
        <taxon>Caulobacteraceae</taxon>
        <taxon>Brevundimonas</taxon>
    </lineage>
</organism>
<name>A0ABW0FRT7_9CAUL</name>
<feature type="compositionally biased region" description="Low complexity" evidence="1">
    <location>
        <begin position="159"/>
        <end position="172"/>
    </location>
</feature>
<evidence type="ECO:0000313" key="3">
    <source>
        <dbReference type="Proteomes" id="UP001596152"/>
    </source>
</evidence>
<accession>A0ABW0FRT7</accession>
<feature type="region of interest" description="Disordered" evidence="1">
    <location>
        <begin position="159"/>
        <end position="230"/>
    </location>
</feature>
<comment type="caution">
    <text evidence="2">The sequence shown here is derived from an EMBL/GenBank/DDBJ whole genome shotgun (WGS) entry which is preliminary data.</text>
</comment>
<reference evidence="3" key="1">
    <citation type="journal article" date="2019" name="Int. J. Syst. Evol. Microbiol.">
        <title>The Global Catalogue of Microorganisms (GCM) 10K type strain sequencing project: providing services to taxonomists for standard genome sequencing and annotation.</title>
        <authorList>
            <consortium name="The Broad Institute Genomics Platform"/>
            <consortium name="The Broad Institute Genome Sequencing Center for Infectious Disease"/>
            <person name="Wu L."/>
            <person name="Ma J."/>
        </authorList>
    </citation>
    <scope>NUCLEOTIDE SEQUENCE [LARGE SCALE GENOMIC DNA]</scope>
    <source>
        <strain evidence="3">JCM 12125</strain>
    </source>
</reference>
<gene>
    <name evidence="2" type="ORF">ACFPIE_09430</name>
</gene>
<proteinExistence type="predicted"/>
<feature type="compositionally biased region" description="Basic and acidic residues" evidence="1">
    <location>
        <begin position="186"/>
        <end position="195"/>
    </location>
</feature>
<dbReference type="Proteomes" id="UP001596152">
    <property type="component" value="Unassembled WGS sequence"/>
</dbReference>
<protein>
    <submittedName>
        <fullName evidence="2">Uncharacterized protein</fullName>
    </submittedName>
</protein>
<sequence length="230" mass="23488">MDPITSIVASMLISGAAAPADGHGCAEAPHYGDVPCACTRVVDFYGPWTGGGYTPPGGWPPPINVPAGPAIHVAAPGVRVIARPVNVAGPVIYIDGPPVYVDAPPIRIAPAQIYVQRPDVVVRPSEVLVEPPQVHFSDCADGTVCTPVDGVSGSYGAGAAPAGGSAVLSSRVSPPPPPPAPVHTAVVDHSDEHMPVYETTPPPVLEPVAPSSGSRVPPPVPFYPPKQDRN</sequence>
<keyword evidence="3" id="KW-1185">Reference proteome</keyword>
<dbReference type="RefSeq" id="WP_374037322.1">
    <property type="nucleotide sequence ID" value="NZ_CP169082.1"/>
</dbReference>